<dbReference type="CDD" id="cd03786">
    <property type="entry name" value="GTB_UDP-GlcNAc_2-Epimerase"/>
    <property type="match status" value="1"/>
</dbReference>
<dbReference type="EC" id="5.1.3.14" evidence="3"/>
<sequence length="367" mass="40284">MCIVGARPNFIKIAPIMAALNGVVPLILVHTGQHYDSTMQELFFQQLGIPKPDINLEVGSASHGLQTGTIMQRFEPIIDEINPSLVLVVGDVNSTIACALVAAKKQIPIAHVEAGLRSFDRSMPEEINRVLTDQISDLLFTTERSAKENLLREGIDEKRIHFVGNVMIDSLQIHRLKAVSPAETLKNLNIEIPLLLKEFDKNYAVLTLHRPANVDNPSVLKDILLLIQNISEQIPIIFPLHPRTSAMLKKNGLLETLGQSSNIICTPPAGYLEMLGLMDKAKLVLTDSGGIQEETTALGVPCITLRDNTERPITVEKGTNTIVGIDPSRVMAAIRNVLTTGGKIGRIPELWDGRAAFRIKEVLLNCL</sequence>
<dbReference type="PANTHER" id="PTHR43174">
    <property type="entry name" value="UDP-N-ACETYLGLUCOSAMINE 2-EPIMERASE"/>
    <property type="match status" value="1"/>
</dbReference>
<organism evidence="3 4">
    <name type="scientific">Candidatus Nitrosacidococcus tergens</name>
    <dbReference type="NCBI Taxonomy" id="553981"/>
    <lineage>
        <taxon>Bacteria</taxon>
        <taxon>Pseudomonadati</taxon>
        <taxon>Pseudomonadota</taxon>
        <taxon>Gammaproteobacteria</taxon>
        <taxon>Chromatiales</taxon>
        <taxon>Chromatiaceae</taxon>
        <taxon>Candidatus Nitrosacidococcus</taxon>
    </lineage>
</organism>
<dbReference type="GO" id="GO:0008761">
    <property type="term" value="F:UDP-N-acetylglucosamine 2-epimerase activity"/>
    <property type="evidence" value="ECO:0007669"/>
    <property type="project" value="UniProtKB-EC"/>
</dbReference>
<dbReference type="Gene3D" id="3.40.50.2000">
    <property type="entry name" value="Glycogen Phosphorylase B"/>
    <property type="match status" value="2"/>
</dbReference>
<accession>A0A7G1QAY7</accession>
<evidence type="ECO:0000256" key="1">
    <source>
        <dbReference type="RuleBase" id="RU003513"/>
    </source>
</evidence>
<evidence type="ECO:0000259" key="2">
    <source>
        <dbReference type="Pfam" id="PF02350"/>
    </source>
</evidence>
<reference evidence="3 4" key="1">
    <citation type="submission" date="2020-03" db="EMBL/GenBank/DDBJ databases">
        <authorList>
            <person name="Picone N."/>
        </authorList>
    </citation>
    <scope>NUCLEOTIDE SEQUENCE [LARGE SCALE GENOMIC DNA]</scope>
    <source>
        <strain evidence="3">NSCAC1</strain>
    </source>
</reference>
<name>A0A7G1QAY7_9GAMM</name>
<protein>
    <submittedName>
        <fullName evidence="3">UDP-N-acetylglucosamine 2-epimerase</fullName>
        <ecNumber evidence="3">5.1.3.14</ecNumber>
    </submittedName>
</protein>
<feature type="domain" description="UDP-N-acetylglucosamine 2-epimerase" evidence="2">
    <location>
        <begin position="25"/>
        <end position="363"/>
    </location>
</feature>
<proteinExistence type="inferred from homology"/>
<dbReference type="InterPro" id="IPR029767">
    <property type="entry name" value="WecB-like"/>
</dbReference>
<dbReference type="Proteomes" id="UP000516072">
    <property type="component" value="Chromosome"/>
</dbReference>
<dbReference type="EMBL" id="LR778175">
    <property type="protein sequence ID" value="CAB1276771.1"/>
    <property type="molecule type" value="Genomic_DNA"/>
</dbReference>
<dbReference type="KEGG" id="ntg:NSCAC_1338"/>
<keyword evidence="1 3" id="KW-0413">Isomerase</keyword>
<evidence type="ECO:0000313" key="3">
    <source>
        <dbReference type="EMBL" id="CAB1276771.1"/>
    </source>
</evidence>
<gene>
    <name evidence="3" type="primary">wecB</name>
    <name evidence="3" type="ORF">NSCAC_1338</name>
</gene>
<evidence type="ECO:0000313" key="4">
    <source>
        <dbReference type="Proteomes" id="UP000516072"/>
    </source>
</evidence>
<dbReference type="NCBIfam" id="TIGR00236">
    <property type="entry name" value="wecB"/>
    <property type="match status" value="1"/>
</dbReference>
<keyword evidence="4" id="KW-1185">Reference proteome</keyword>
<dbReference type="SUPFAM" id="SSF53756">
    <property type="entry name" value="UDP-Glycosyltransferase/glycogen phosphorylase"/>
    <property type="match status" value="1"/>
</dbReference>
<dbReference type="PANTHER" id="PTHR43174:SF1">
    <property type="entry name" value="UDP-N-ACETYLGLUCOSAMINE 2-EPIMERASE"/>
    <property type="match status" value="1"/>
</dbReference>
<dbReference type="InterPro" id="IPR003331">
    <property type="entry name" value="UDP_GlcNAc_Epimerase_2_dom"/>
</dbReference>
<dbReference type="Pfam" id="PF02350">
    <property type="entry name" value="Epimerase_2"/>
    <property type="match status" value="1"/>
</dbReference>
<comment type="similarity">
    <text evidence="1">Belongs to the UDP-N-acetylglucosamine 2-epimerase family.</text>
</comment>
<dbReference type="AlphaFoldDB" id="A0A7G1QAY7"/>